<accession>A0ABN7SEK9</accession>
<dbReference type="Pfam" id="PF00651">
    <property type="entry name" value="BTB"/>
    <property type="match status" value="1"/>
</dbReference>
<dbReference type="PANTHER" id="PTHR46105">
    <property type="entry name" value="AGAP004733-PA"/>
    <property type="match status" value="1"/>
</dbReference>
<keyword evidence="4" id="KW-0863">Zinc-finger</keyword>
<keyword evidence="5" id="KW-0862">Zinc</keyword>
<dbReference type="SMART" id="SM00338">
    <property type="entry name" value="BRLZ"/>
    <property type="match status" value="1"/>
</dbReference>
<dbReference type="SUPFAM" id="SSF47454">
    <property type="entry name" value="A DNA-binding domain in eukaryotic transcription factors"/>
    <property type="match status" value="1"/>
</dbReference>
<dbReference type="SMART" id="SM00225">
    <property type="entry name" value="BTB"/>
    <property type="match status" value="1"/>
</dbReference>
<dbReference type="PROSITE" id="PS00036">
    <property type="entry name" value="BZIP_BASIC"/>
    <property type="match status" value="1"/>
</dbReference>
<evidence type="ECO:0000256" key="2">
    <source>
        <dbReference type="ARBA" id="ARBA00022723"/>
    </source>
</evidence>
<evidence type="ECO:0000256" key="9">
    <source>
        <dbReference type="ARBA" id="ARBA00023242"/>
    </source>
</evidence>
<dbReference type="Pfam" id="PF03131">
    <property type="entry name" value="bZIP_Maf"/>
    <property type="match status" value="1"/>
</dbReference>
<evidence type="ECO:0000256" key="4">
    <source>
        <dbReference type="ARBA" id="ARBA00022771"/>
    </source>
</evidence>
<dbReference type="InterPro" id="IPR000210">
    <property type="entry name" value="BTB/POZ_dom"/>
</dbReference>
<keyword evidence="7" id="KW-0238">DNA-binding</keyword>
<evidence type="ECO:0000313" key="12">
    <source>
        <dbReference type="Proteomes" id="UP001158576"/>
    </source>
</evidence>
<dbReference type="InterPro" id="IPR004826">
    <property type="entry name" value="bZIP_Maf"/>
</dbReference>
<protein>
    <submittedName>
        <fullName evidence="11">Oidioi.mRNA.OKI2018_I69.XSR.g14703.t1.cds</fullName>
    </submittedName>
</protein>
<dbReference type="InterPro" id="IPR004827">
    <property type="entry name" value="bZIP"/>
</dbReference>
<dbReference type="Proteomes" id="UP001158576">
    <property type="component" value="Chromosome XSR"/>
</dbReference>
<proteinExistence type="predicted"/>
<keyword evidence="3" id="KW-0677">Repeat</keyword>
<keyword evidence="8" id="KW-0804">Transcription</keyword>
<dbReference type="PANTHER" id="PTHR46105:SF5">
    <property type="entry name" value="ZINC FINGER AND BTB DOMAIN-CONTAINING PROTEIN 44 ISOFORM X1"/>
    <property type="match status" value="1"/>
</dbReference>
<evidence type="ECO:0000259" key="10">
    <source>
        <dbReference type="PROSITE" id="PS50097"/>
    </source>
</evidence>
<dbReference type="InterPro" id="IPR011333">
    <property type="entry name" value="SKP1/BTB/POZ_sf"/>
</dbReference>
<dbReference type="CDD" id="cd18186">
    <property type="entry name" value="BTB_POZ_ZBTB_KLHL-like"/>
    <property type="match status" value="1"/>
</dbReference>
<keyword evidence="2" id="KW-0479">Metal-binding</keyword>
<evidence type="ECO:0000256" key="1">
    <source>
        <dbReference type="ARBA" id="ARBA00004123"/>
    </source>
</evidence>
<dbReference type="Gene3D" id="1.10.880.10">
    <property type="entry name" value="Transcription factor, Skn-1-like, DNA-binding domain"/>
    <property type="match status" value="1"/>
</dbReference>
<dbReference type="EMBL" id="OU015569">
    <property type="protein sequence ID" value="CAG5096616.1"/>
    <property type="molecule type" value="Genomic_DNA"/>
</dbReference>
<reference evidence="11 12" key="1">
    <citation type="submission" date="2021-04" db="EMBL/GenBank/DDBJ databases">
        <authorList>
            <person name="Bliznina A."/>
        </authorList>
    </citation>
    <scope>NUCLEOTIDE SEQUENCE [LARGE SCALE GENOMIC DNA]</scope>
</reference>
<evidence type="ECO:0000256" key="3">
    <source>
        <dbReference type="ARBA" id="ARBA00022737"/>
    </source>
</evidence>
<sequence>MEQRKSSPHLCDMTLVSKDDHGVETSISAHKCILSISSGYLENVINLPDNHNHNLQLDISCMADPTSISQLVDFAYTGKISFTATDFDRLATAIEKLQIRNIDEVSINKIREDINLTNSKKTLPTSEVEPTCPATPPQATLPRVQQIMLSPSHISSQPKVIPFGVVPVESAASGPAKKGRPLVPKIEGIPHHLIGNNIQVLIQDPIMSIPKIDYRGDDRGDPVLEETDNLLSLLKMNYDEVANCARSHLENLIERLKLTNSQRAAIWEVRRKSKNRIAAARCRKRKIEDMKENDETIEQLRTIFETKQNQNWELRAALEQVLVDVAKEPNLDNSQKSLLEQVRKALAEPEIEIAGDIEKLRPASDYVNVRSA</sequence>
<keyword evidence="9" id="KW-0539">Nucleus</keyword>
<dbReference type="SUPFAM" id="SSF54695">
    <property type="entry name" value="POZ domain"/>
    <property type="match status" value="1"/>
</dbReference>
<feature type="domain" description="BTB" evidence="10">
    <location>
        <begin position="11"/>
        <end position="84"/>
    </location>
</feature>
<organism evidence="11 12">
    <name type="scientific">Oikopleura dioica</name>
    <name type="common">Tunicate</name>
    <dbReference type="NCBI Taxonomy" id="34765"/>
    <lineage>
        <taxon>Eukaryota</taxon>
        <taxon>Metazoa</taxon>
        <taxon>Chordata</taxon>
        <taxon>Tunicata</taxon>
        <taxon>Appendicularia</taxon>
        <taxon>Copelata</taxon>
        <taxon>Oikopleuridae</taxon>
        <taxon>Oikopleura</taxon>
    </lineage>
</organism>
<evidence type="ECO:0000313" key="11">
    <source>
        <dbReference type="EMBL" id="CAG5096616.1"/>
    </source>
</evidence>
<gene>
    <name evidence="11" type="ORF">OKIOD_LOCUS6261</name>
</gene>
<dbReference type="InterPro" id="IPR008917">
    <property type="entry name" value="TF_DNA-bd_sf"/>
</dbReference>
<comment type="subcellular location">
    <subcellularLocation>
        <location evidence="1">Nucleus</location>
    </subcellularLocation>
</comment>
<keyword evidence="6" id="KW-0805">Transcription regulation</keyword>
<evidence type="ECO:0000256" key="7">
    <source>
        <dbReference type="ARBA" id="ARBA00023125"/>
    </source>
</evidence>
<evidence type="ECO:0000256" key="6">
    <source>
        <dbReference type="ARBA" id="ARBA00023015"/>
    </source>
</evidence>
<evidence type="ECO:0000256" key="8">
    <source>
        <dbReference type="ARBA" id="ARBA00023163"/>
    </source>
</evidence>
<dbReference type="PROSITE" id="PS50097">
    <property type="entry name" value="BTB"/>
    <property type="match status" value="1"/>
</dbReference>
<dbReference type="InterPro" id="IPR050457">
    <property type="entry name" value="ZnFinger_BTB_dom_contain"/>
</dbReference>
<name>A0ABN7SEK9_OIKDI</name>
<keyword evidence="12" id="KW-1185">Reference proteome</keyword>
<dbReference type="Gene3D" id="3.30.710.10">
    <property type="entry name" value="Potassium Channel Kv1.1, Chain A"/>
    <property type="match status" value="1"/>
</dbReference>
<evidence type="ECO:0000256" key="5">
    <source>
        <dbReference type="ARBA" id="ARBA00022833"/>
    </source>
</evidence>